<keyword evidence="4" id="KW-1185">Reference proteome</keyword>
<comment type="caution">
    <text evidence="3">The sequence shown here is derived from an EMBL/GenBank/DDBJ whole genome shotgun (WGS) entry which is preliminary data.</text>
</comment>
<dbReference type="Proteomes" id="UP001589734">
    <property type="component" value="Unassembled WGS sequence"/>
</dbReference>
<feature type="domain" description="Peptidase M1 membrane alanine aminopeptidase" evidence="1">
    <location>
        <begin position="271"/>
        <end position="474"/>
    </location>
</feature>
<evidence type="ECO:0000259" key="1">
    <source>
        <dbReference type="Pfam" id="PF01433"/>
    </source>
</evidence>
<proteinExistence type="predicted"/>
<keyword evidence="3" id="KW-0378">Hydrolase</keyword>
<accession>A0ABV6BXJ8</accession>
<evidence type="ECO:0000259" key="2">
    <source>
        <dbReference type="Pfam" id="PF17900"/>
    </source>
</evidence>
<dbReference type="InterPro" id="IPR027268">
    <property type="entry name" value="Peptidase_M4/M1_CTD_sf"/>
</dbReference>
<feature type="domain" description="Aminopeptidase N-like N-terminal" evidence="2">
    <location>
        <begin position="51"/>
        <end position="227"/>
    </location>
</feature>
<dbReference type="InterPro" id="IPR014782">
    <property type="entry name" value="Peptidase_M1_dom"/>
</dbReference>
<dbReference type="EC" id="3.4.-.-" evidence="3"/>
<dbReference type="Gene3D" id="2.60.40.1730">
    <property type="entry name" value="tricorn interacting facor f3 domain"/>
    <property type="match status" value="1"/>
</dbReference>
<dbReference type="GO" id="GO:0016787">
    <property type="term" value="F:hydrolase activity"/>
    <property type="evidence" value="ECO:0007669"/>
    <property type="project" value="UniProtKB-KW"/>
</dbReference>
<protein>
    <submittedName>
        <fullName evidence="3">M1 family metallopeptidase</fullName>
        <ecNumber evidence="3">3.4.-.-</ecNumber>
    </submittedName>
</protein>
<dbReference type="CDD" id="cd09603">
    <property type="entry name" value="M1_APN_like"/>
    <property type="match status" value="1"/>
</dbReference>
<dbReference type="InterPro" id="IPR045357">
    <property type="entry name" value="Aminopeptidase_N-like_N"/>
</dbReference>
<dbReference type="RefSeq" id="WP_379686996.1">
    <property type="nucleotide sequence ID" value="NZ_JBHLYW010000022.1"/>
</dbReference>
<reference evidence="3 4" key="1">
    <citation type="submission" date="2024-09" db="EMBL/GenBank/DDBJ databases">
        <authorList>
            <person name="Sun Q."/>
            <person name="Mori K."/>
        </authorList>
    </citation>
    <scope>NUCLEOTIDE SEQUENCE [LARGE SCALE GENOMIC DNA]</scope>
    <source>
        <strain evidence="3 4">CGMCC 1.12926</strain>
    </source>
</reference>
<name>A0ABV6BXJ8_9FLAO</name>
<sequence length="551" mass="63512">MKKYIGSALIAFFIGFISNAQGLLNKSETTFTHQDTLRGSITKERAWWDLKYYHLNVKVNPSEKSISGSNTVRYTVLTENNRMQIDLQQPMNITKVTQNGKDLKFERDGNAFFITLNEKQKVGDTKEIVISYNGKPKEAVRAPWDGGFSWKKDKNGKDFIATSCQGLGASVWWPCKDHMYDEVENMLISVNVPGDLTEVSNGRLQSVKKEKDGTKTFNWYVSNPINNYGVNINIGDYVNFSEVFKGEKGNLDCSYYVLRDNLALAKEHFKDAPKMLKAFENWFGPYPFYEDSYKLVEVPYLGMEHQSSVTYGNEYKKGYLGRDLSGTGWGLKFDFIIIHESGHEWFANNITYKDIADMWIHESFTNYSESLFVEYYYGKEAGAEYVVGCRKNIQNDKPIIGHYDVNNEGSGDMYPKGANMLHTIRQVINDDAKWKSILRGLNKTFYHQTVTSKQIQDYINEHSGVNFNRVFAQYLTTTKIPVFEYMFKNGTLGYHWTNCVAKFDMPVKVKINGEETWLIPTTEWQSVKTTNEDRKLEVDKNFYVTTSNIIE</sequence>
<dbReference type="Pfam" id="PF01433">
    <property type="entry name" value="Peptidase_M1"/>
    <property type="match status" value="1"/>
</dbReference>
<dbReference type="SUPFAM" id="SSF63737">
    <property type="entry name" value="Leukotriene A4 hydrolase N-terminal domain"/>
    <property type="match status" value="1"/>
</dbReference>
<evidence type="ECO:0000313" key="4">
    <source>
        <dbReference type="Proteomes" id="UP001589734"/>
    </source>
</evidence>
<dbReference type="PANTHER" id="PTHR45726">
    <property type="entry name" value="LEUKOTRIENE A-4 HYDROLASE"/>
    <property type="match status" value="1"/>
</dbReference>
<dbReference type="Pfam" id="PF17900">
    <property type="entry name" value="Peptidase_M1_N"/>
    <property type="match status" value="1"/>
</dbReference>
<gene>
    <name evidence="3" type="ORF">ACFFLS_20290</name>
</gene>
<dbReference type="EMBL" id="JBHLYW010000022">
    <property type="protein sequence ID" value="MFC0079397.1"/>
    <property type="molecule type" value="Genomic_DNA"/>
</dbReference>
<dbReference type="PANTHER" id="PTHR45726:SF3">
    <property type="entry name" value="LEUKOTRIENE A-4 HYDROLASE"/>
    <property type="match status" value="1"/>
</dbReference>
<dbReference type="SUPFAM" id="SSF55486">
    <property type="entry name" value="Metalloproteases ('zincins'), catalytic domain"/>
    <property type="match status" value="1"/>
</dbReference>
<evidence type="ECO:0000313" key="3">
    <source>
        <dbReference type="EMBL" id="MFC0079397.1"/>
    </source>
</evidence>
<dbReference type="InterPro" id="IPR042097">
    <property type="entry name" value="Aminopeptidase_N-like_N_sf"/>
</dbReference>
<organism evidence="3 4">
    <name type="scientific">Flavobacterium procerum</name>
    <dbReference type="NCBI Taxonomy" id="1455569"/>
    <lineage>
        <taxon>Bacteria</taxon>
        <taxon>Pseudomonadati</taxon>
        <taxon>Bacteroidota</taxon>
        <taxon>Flavobacteriia</taxon>
        <taxon>Flavobacteriales</taxon>
        <taxon>Flavobacteriaceae</taxon>
        <taxon>Flavobacterium</taxon>
    </lineage>
</organism>
<dbReference type="InterPro" id="IPR034015">
    <property type="entry name" value="M1_LTA4H"/>
</dbReference>
<dbReference type="Gene3D" id="1.10.390.10">
    <property type="entry name" value="Neutral Protease Domain 2"/>
    <property type="match status" value="1"/>
</dbReference>